<feature type="region of interest" description="Disordered" evidence="15">
    <location>
        <begin position="1005"/>
        <end position="1086"/>
    </location>
</feature>
<dbReference type="InterPro" id="IPR016024">
    <property type="entry name" value="ARM-type_fold"/>
</dbReference>
<dbReference type="Pfam" id="PF00385">
    <property type="entry name" value="Chromo"/>
    <property type="match status" value="1"/>
</dbReference>
<comment type="catalytic activity">
    <reaction evidence="11">
        <text>ATP + H2O = ADP + phosphate + H(+)</text>
        <dbReference type="Rhea" id="RHEA:13065"/>
        <dbReference type="ChEBI" id="CHEBI:15377"/>
        <dbReference type="ChEBI" id="CHEBI:15378"/>
        <dbReference type="ChEBI" id="CHEBI:30616"/>
        <dbReference type="ChEBI" id="CHEBI:43474"/>
        <dbReference type="ChEBI" id="CHEBI:456216"/>
    </reaction>
</comment>
<dbReference type="SUPFAM" id="SSF48371">
    <property type="entry name" value="ARM repeat"/>
    <property type="match status" value="1"/>
</dbReference>
<dbReference type="PROSITE" id="PS50013">
    <property type="entry name" value="CHROMO_2"/>
    <property type="match status" value="1"/>
</dbReference>
<dbReference type="InterPro" id="IPR000953">
    <property type="entry name" value="Chromo/chromo_shadow_dom"/>
</dbReference>
<dbReference type="OrthoDB" id="2110130at2759"/>
<accession>M2RHE6</accession>
<dbReference type="GO" id="GO:0003723">
    <property type="term" value="F:RNA binding"/>
    <property type="evidence" value="ECO:0007669"/>
    <property type="project" value="UniProtKB-KW"/>
</dbReference>
<evidence type="ECO:0000313" key="18">
    <source>
        <dbReference type="EMBL" id="EMD37907.1"/>
    </source>
</evidence>
<dbReference type="InterPro" id="IPR017871">
    <property type="entry name" value="ABC_transporter-like_CS"/>
</dbReference>
<dbReference type="PROSITE" id="PS50077">
    <property type="entry name" value="HEAT_REPEAT"/>
    <property type="match status" value="1"/>
</dbReference>
<evidence type="ECO:0000256" key="11">
    <source>
        <dbReference type="ARBA" id="ARBA00049360"/>
    </source>
</evidence>
<gene>
    <name evidence="18" type="ORF">CERSUDRAFT_114552</name>
</gene>
<dbReference type="CDD" id="cd18626">
    <property type="entry name" value="CD_eEF3"/>
    <property type="match status" value="1"/>
</dbReference>
<evidence type="ECO:0000256" key="4">
    <source>
        <dbReference type="ARBA" id="ARBA00022490"/>
    </source>
</evidence>
<proteinExistence type="inferred from homology"/>
<evidence type="ECO:0000256" key="2">
    <source>
        <dbReference type="ARBA" id="ARBA00004815"/>
    </source>
</evidence>
<feature type="repeat" description="HEAT" evidence="14">
    <location>
        <begin position="251"/>
        <end position="289"/>
    </location>
</feature>
<dbReference type="SMART" id="SM01349">
    <property type="entry name" value="TOG"/>
    <property type="match status" value="1"/>
</dbReference>
<evidence type="ECO:0000259" key="17">
    <source>
        <dbReference type="PROSITE" id="PS50893"/>
    </source>
</evidence>
<dbReference type="InterPro" id="IPR047038">
    <property type="entry name" value="eEF3_chromodomain-like_sf"/>
</dbReference>
<dbReference type="PROSITE" id="PS50893">
    <property type="entry name" value="ABC_TRANSPORTER_2"/>
    <property type="match status" value="2"/>
</dbReference>
<dbReference type="Gene3D" id="1.25.10.10">
    <property type="entry name" value="Leucine-rich Repeat Variant"/>
    <property type="match status" value="1"/>
</dbReference>
<dbReference type="CDD" id="cd03221">
    <property type="entry name" value="ABCF_EF-3"/>
    <property type="match status" value="1"/>
</dbReference>
<dbReference type="STRING" id="914234.M2RHE6"/>
<dbReference type="HOGENOM" id="CLU_002848_0_1_1"/>
<keyword evidence="5" id="KW-0677">Repeat</keyword>
<dbReference type="FunFam" id="2.40.50.990:FF:000002">
    <property type="entry name" value="mRNA export factor elf1"/>
    <property type="match status" value="1"/>
</dbReference>
<evidence type="ECO:0000256" key="5">
    <source>
        <dbReference type="ARBA" id="ARBA00022737"/>
    </source>
</evidence>
<organism evidence="18 19">
    <name type="scientific">Ceriporiopsis subvermispora (strain B)</name>
    <name type="common">White-rot fungus</name>
    <name type="synonym">Gelatoporia subvermispora</name>
    <dbReference type="NCBI Taxonomy" id="914234"/>
    <lineage>
        <taxon>Eukaryota</taxon>
        <taxon>Fungi</taxon>
        <taxon>Dikarya</taxon>
        <taxon>Basidiomycota</taxon>
        <taxon>Agaricomycotina</taxon>
        <taxon>Agaricomycetes</taxon>
        <taxon>Polyporales</taxon>
        <taxon>Gelatoporiaceae</taxon>
        <taxon>Gelatoporia</taxon>
    </lineage>
</organism>
<dbReference type="InterPro" id="IPR034085">
    <property type="entry name" value="TOG"/>
</dbReference>
<evidence type="ECO:0000256" key="9">
    <source>
        <dbReference type="ARBA" id="ARBA00022840"/>
    </source>
</evidence>
<keyword evidence="9" id="KW-0067">ATP-binding</keyword>
<dbReference type="EMBL" id="KB445796">
    <property type="protein sequence ID" value="EMD37907.1"/>
    <property type="molecule type" value="Genomic_DNA"/>
</dbReference>
<comment type="pathway">
    <text evidence="2">Protein biosynthesis; polypeptide chain elongation.</text>
</comment>
<reference evidence="18 19" key="1">
    <citation type="journal article" date="2012" name="Proc. Natl. Acad. Sci. U.S.A.">
        <title>Comparative genomics of Ceriporiopsis subvermispora and Phanerochaete chrysosporium provide insight into selective ligninolysis.</title>
        <authorList>
            <person name="Fernandez-Fueyo E."/>
            <person name="Ruiz-Duenas F.J."/>
            <person name="Ferreira P."/>
            <person name="Floudas D."/>
            <person name="Hibbett D.S."/>
            <person name="Canessa P."/>
            <person name="Larrondo L.F."/>
            <person name="James T.Y."/>
            <person name="Seelenfreund D."/>
            <person name="Lobos S."/>
            <person name="Polanco R."/>
            <person name="Tello M."/>
            <person name="Honda Y."/>
            <person name="Watanabe T."/>
            <person name="Watanabe T."/>
            <person name="Ryu J.S."/>
            <person name="Kubicek C.P."/>
            <person name="Schmoll M."/>
            <person name="Gaskell J."/>
            <person name="Hammel K.E."/>
            <person name="St John F.J."/>
            <person name="Vanden Wymelenberg A."/>
            <person name="Sabat G."/>
            <person name="Splinter BonDurant S."/>
            <person name="Syed K."/>
            <person name="Yadav J.S."/>
            <person name="Doddapaneni H."/>
            <person name="Subramanian V."/>
            <person name="Lavin J.L."/>
            <person name="Oguiza J.A."/>
            <person name="Perez G."/>
            <person name="Pisabarro A.G."/>
            <person name="Ramirez L."/>
            <person name="Santoyo F."/>
            <person name="Master E."/>
            <person name="Coutinho P.M."/>
            <person name="Henrissat B."/>
            <person name="Lombard V."/>
            <person name="Magnuson J.K."/>
            <person name="Kuees U."/>
            <person name="Hori C."/>
            <person name="Igarashi K."/>
            <person name="Samejima M."/>
            <person name="Held B.W."/>
            <person name="Barry K.W."/>
            <person name="LaButti K.M."/>
            <person name="Lapidus A."/>
            <person name="Lindquist E.A."/>
            <person name="Lucas S.M."/>
            <person name="Riley R."/>
            <person name="Salamov A.A."/>
            <person name="Hoffmeister D."/>
            <person name="Schwenk D."/>
            <person name="Hadar Y."/>
            <person name="Yarden O."/>
            <person name="de Vries R.P."/>
            <person name="Wiebenga A."/>
            <person name="Stenlid J."/>
            <person name="Eastwood D."/>
            <person name="Grigoriev I.V."/>
            <person name="Berka R.M."/>
            <person name="Blanchette R.A."/>
            <person name="Kersten P."/>
            <person name="Martinez A.T."/>
            <person name="Vicuna R."/>
            <person name="Cullen D."/>
        </authorList>
    </citation>
    <scope>NUCLEOTIDE SEQUENCE [LARGE SCALE GENOMIC DNA]</scope>
    <source>
        <strain evidence="18 19">B</strain>
    </source>
</reference>
<dbReference type="InterPro" id="IPR050611">
    <property type="entry name" value="ABCF"/>
</dbReference>
<dbReference type="PROSITE" id="PS00211">
    <property type="entry name" value="ABC_TRANSPORTER_1"/>
    <property type="match status" value="1"/>
</dbReference>
<comment type="subcellular location">
    <subcellularLocation>
        <location evidence="1">Cytoplasm</location>
        <location evidence="1">Cytosol</location>
    </subcellularLocation>
</comment>
<dbReference type="Gene3D" id="3.40.50.300">
    <property type="entry name" value="P-loop containing nucleotide triphosphate hydrolases"/>
    <property type="match status" value="2"/>
</dbReference>
<dbReference type="InterPro" id="IPR015688">
    <property type="entry name" value="eEF3_ABC2_chromodomain-like"/>
</dbReference>
<dbReference type="InterPro" id="IPR023780">
    <property type="entry name" value="Chromo_domain"/>
</dbReference>
<dbReference type="Pfam" id="PF24987">
    <property type="entry name" value="HEAT_EF3_N"/>
    <property type="match status" value="1"/>
</dbReference>
<keyword evidence="10" id="KW-0694">RNA-binding</keyword>
<dbReference type="SMART" id="SM00382">
    <property type="entry name" value="AAA"/>
    <property type="match status" value="2"/>
</dbReference>
<dbReference type="FunFam" id="1.25.10.10:FF:000076">
    <property type="entry name" value="Elongation factor 3"/>
    <property type="match status" value="1"/>
</dbReference>
<keyword evidence="19" id="KW-1185">Reference proteome</keyword>
<evidence type="ECO:0000256" key="1">
    <source>
        <dbReference type="ARBA" id="ARBA00004514"/>
    </source>
</evidence>
<keyword evidence="7" id="KW-0648">Protein biosynthesis</keyword>
<protein>
    <recommendedName>
        <fullName evidence="12">Elongation factor 3</fullName>
    </recommendedName>
    <alternativeName>
        <fullName evidence="13">Eukaryotic elongation factor 3</fullName>
    </alternativeName>
</protein>
<dbReference type="GO" id="GO:0016887">
    <property type="term" value="F:ATP hydrolysis activity"/>
    <property type="evidence" value="ECO:0007669"/>
    <property type="project" value="InterPro"/>
</dbReference>
<feature type="domain" description="Chromo" evidence="16">
    <location>
        <begin position="823"/>
        <end position="884"/>
    </location>
</feature>
<evidence type="ECO:0000256" key="14">
    <source>
        <dbReference type="PROSITE-ProRule" id="PRU00103"/>
    </source>
</evidence>
<dbReference type="GO" id="GO:0003746">
    <property type="term" value="F:translation elongation factor activity"/>
    <property type="evidence" value="ECO:0007669"/>
    <property type="project" value="UniProtKB-KW"/>
</dbReference>
<sequence>MSPVAMSVASESQFGPILDALRTAPTNPDAKAAADRLAREISKSGFEAFSDANIITTLHVFATNKKSGYERESAAIAFQSLCTVLGAPVAPILLPSLSVLFELYMDKGDVVRAAAASAVKTLLKLFPPESTGVVFRELETILESGKWRTKVGVLDAMARFVNSARDAVANELGTTLPKVEAAMHDTKAEVSAAAIKCATALCTTLANPDLSPHIPSLVKCMSNPDSVPACIKSLSSTTFVAEVTAPALAVLVPLLIRALNDRSMEVQRRTVVVIDNLVKLVRDPTVAATYLSSLVEGVEKIAKGAAFPEVRAFAETALDTLQKAGASKDGPPPVQRDINAETSSALSALLTLLPEEAAVISAVNPNGPHTPRHPLIGRILDFEATMVADLVHTRQFADGETWNRCVGVYLGPWLPGGAEEGAIFAEAVRAHFSAIDQAKYAPVNDGSEEEGELLCDTLFSLAYGALLLLSHTRLRLFRGRRYGILGTNGSGKSTLMRQLRDGKVENFPPQDQLRCVMVEHSLQGEDTSMSVIDFVASDNALAAIPRSKIRDQLLEVGFDDARQAELVGGLSGGWKMKLELARAMLYNADLLLLDEPTNHLDRASVQWLERYLSAQKHITCLIISHDSGFLDTVTTDIIHYESKKLVFYPGNLSSFVEKHPEAKSYYTLAATSVKFSFPPPGSLMGVRSNTRAILKMTNCTFTYPGRSTPSLHNVSCALSLSSRVGIIGPNGAGKSTLVKLLTGETVPQEGTVYKHPALRIGYVSQHATHHIERHLEKTPIQYIQWRFQDGHDREILEKATRMLTDEEKAQLEVDFVGKNGQRRKLELIMGRQKLKKSLQYEIKWRGLDHKFNTWIPREELIEKGFGKLVHQFDDLESSREGAGQRDTSAHIVRKHLEDIGLDGDIAQYNEISGLSGGQKIKLVIAACLWNNPQICVLDEPSNFLDREALGGLAVAIRDWAGAVVIISHNEEFVTALCPEIWNVEGGRMTHKGKQAVVEDAFAVKSPKGSGANTPVRSRLQSPAVSAVGTPAGSGAEDKSSGAGTPVKKKKKLTRNQIKAQEERRRIRKVNWLAFGGPKPEDTDSDA</sequence>
<dbReference type="Proteomes" id="UP000016930">
    <property type="component" value="Unassembled WGS sequence"/>
</dbReference>
<keyword evidence="6" id="KW-0547">Nucleotide-binding</keyword>
<dbReference type="AlphaFoldDB" id="M2RHE6"/>
<evidence type="ECO:0000256" key="8">
    <source>
        <dbReference type="ARBA" id="ARBA00022801"/>
    </source>
</evidence>
<evidence type="ECO:0000313" key="19">
    <source>
        <dbReference type="Proteomes" id="UP000016930"/>
    </source>
</evidence>
<dbReference type="InterPro" id="IPR003439">
    <property type="entry name" value="ABC_transporter-like_ATP-bd"/>
</dbReference>
<dbReference type="InterPro" id="IPR011989">
    <property type="entry name" value="ARM-like"/>
</dbReference>
<keyword evidence="7" id="KW-0251">Elongation factor</keyword>
<evidence type="ECO:0000256" key="3">
    <source>
        <dbReference type="ARBA" id="ARBA00011054"/>
    </source>
</evidence>
<name>M2RHE6_CERS8</name>
<evidence type="ECO:0000256" key="6">
    <source>
        <dbReference type="ARBA" id="ARBA00022741"/>
    </source>
</evidence>
<dbReference type="PANTHER" id="PTHR19211">
    <property type="entry name" value="ATP-BINDING TRANSPORT PROTEIN-RELATED"/>
    <property type="match status" value="1"/>
</dbReference>
<evidence type="ECO:0000256" key="7">
    <source>
        <dbReference type="ARBA" id="ARBA00022768"/>
    </source>
</evidence>
<dbReference type="InterPro" id="IPR003593">
    <property type="entry name" value="AAA+_ATPase"/>
</dbReference>
<dbReference type="SUPFAM" id="SSF52540">
    <property type="entry name" value="P-loop containing nucleoside triphosphate hydrolases"/>
    <property type="match status" value="2"/>
</dbReference>
<evidence type="ECO:0000256" key="13">
    <source>
        <dbReference type="ARBA" id="ARBA00050045"/>
    </source>
</evidence>
<feature type="domain" description="ABC transporter" evidence="17">
    <location>
        <begin position="453"/>
        <end position="668"/>
    </location>
</feature>
<keyword evidence="8" id="KW-0378">Hydrolase</keyword>
<dbReference type="Pfam" id="PF24984">
    <property type="entry name" value="HEAT_EF3_GNC1"/>
    <property type="match status" value="1"/>
</dbReference>
<feature type="compositionally biased region" description="Polar residues" evidence="15">
    <location>
        <begin position="1010"/>
        <end position="1023"/>
    </location>
</feature>
<evidence type="ECO:0000259" key="16">
    <source>
        <dbReference type="PROSITE" id="PS50013"/>
    </source>
</evidence>
<dbReference type="InterPro" id="IPR027417">
    <property type="entry name" value="P-loop_NTPase"/>
</dbReference>
<feature type="domain" description="ABC transporter" evidence="17">
    <location>
        <begin position="694"/>
        <end position="1010"/>
    </location>
</feature>
<dbReference type="InterPro" id="IPR021133">
    <property type="entry name" value="HEAT_type_2"/>
</dbReference>
<dbReference type="SMART" id="SM00298">
    <property type="entry name" value="CHROMO"/>
    <property type="match status" value="1"/>
</dbReference>
<evidence type="ECO:0000256" key="10">
    <source>
        <dbReference type="ARBA" id="ARBA00022884"/>
    </source>
</evidence>
<keyword evidence="4" id="KW-0963">Cytoplasm</keyword>
<comment type="similarity">
    <text evidence="3">Belongs to the ABC transporter superfamily. ABCF family. EF3 subfamily.</text>
</comment>
<dbReference type="FunFam" id="3.40.50.300:FF:000193">
    <property type="entry name" value="Probable Elongation factor 3"/>
    <property type="match status" value="1"/>
</dbReference>
<dbReference type="GO" id="GO:0005829">
    <property type="term" value="C:cytosol"/>
    <property type="evidence" value="ECO:0007669"/>
    <property type="project" value="UniProtKB-SubCell"/>
</dbReference>
<dbReference type="Gene3D" id="2.40.50.990">
    <property type="match status" value="1"/>
</dbReference>
<dbReference type="Pfam" id="PF00005">
    <property type="entry name" value="ABC_tran"/>
    <property type="match status" value="2"/>
</dbReference>
<evidence type="ECO:0000256" key="12">
    <source>
        <dbReference type="ARBA" id="ARBA00050030"/>
    </source>
</evidence>
<dbReference type="GO" id="GO:0005524">
    <property type="term" value="F:ATP binding"/>
    <property type="evidence" value="ECO:0007669"/>
    <property type="project" value="UniProtKB-KW"/>
</dbReference>
<evidence type="ECO:0000256" key="15">
    <source>
        <dbReference type="SAM" id="MobiDB-lite"/>
    </source>
</evidence>
<dbReference type="PANTHER" id="PTHR19211:SF14">
    <property type="entry name" value="ATP-BINDING CASSETTE SUB-FAMILY F MEMBER 1"/>
    <property type="match status" value="1"/>
</dbReference>